<dbReference type="Pfam" id="PF04095">
    <property type="entry name" value="NAPRTase"/>
    <property type="match status" value="2"/>
</dbReference>
<dbReference type="PANTHER" id="PTHR11098">
    <property type="entry name" value="NICOTINATE PHOSPHORIBOSYLTRANSFERASE"/>
    <property type="match status" value="1"/>
</dbReference>
<evidence type="ECO:0000313" key="10">
    <source>
        <dbReference type="EMBL" id="GCB21057.1"/>
    </source>
</evidence>
<evidence type="ECO:0000259" key="9">
    <source>
        <dbReference type="Pfam" id="PF17767"/>
    </source>
</evidence>
<dbReference type="AlphaFoldDB" id="A0A401KP70"/>
<dbReference type="Proteomes" id="UP000286921">
    <property type="component" value="Unassembled WGS sequence"/>
</dbReference>
<name>A0A401KP70_ASPAW</name>
<dbReference type="STRING" id="105351.A0A401KP70"/>
<feature type="domain" description="Nicotinate/nicotinamide phosphoribosyltransferase" evidence="8">
    <location>
        <begin position="233"/>
        <end position="345"/>
    </location>
</feature>
<keyword evidence="4" id="KW-0597">Phosphoprotein</keyword>
<comment type="similarity">
    <text evidence="2">Belongs to the NAPRTase family.</text>
</comment>
<evidence type="ECO:0000256" key="1">
    <source>
        <dbReference type="ARBA" id="ARBA00004952"/>
    </source>
</evidence>
<dbReference type="FunFam" id="3.20.140.10:FF:000014">
    <property type="entry name" value="Nicotinate phosphoribosyltransferase"/>
    <property type="match status" value="1"/>
</dbReference>
<dbReference type="GO" id="GO:0004516">
    <property type="term" value="F:nicotinate phosphoribosyltransferase activity"/>
    <property type="evidence" value="ECO:0007669"/>
    <property type="project" value="UniProtKB-EC"/>
</dbReference>
<reference evidence="10 11" key="1">
    <citation type="submission" date="2016-09" db="EMBL/GenBank/DDBJ databases">
        <title>Aspergillus awamori IFM 58123T.</title>
        <authorList>
            <person name="Kusuya Y."/>
            <person name="Shimizu M."/>
            <person name="Takahashi H."/>
            <person name="Yaguchi T."/>
        </authorList>
    </citation>
    <scope>NUCLEOTIDE SEQUENCE [LARGE SCALE GENOMIC DNA]</scope>
    <source>
        <strain evidence="10 11">IFM 58123</strain>
    </source>
</reference>
<evidence type="ECO:0000256" key="7">
    <source>
        <dbReference type="ARBA" id="ARBA00048668"/>
    </source>
</evidence>
<evidence type="ECO:0000256" key="6">
    <source>
        <dbReference type="ARBA" id="ARBA00022642"/>
    </source>
</evidence>
<evidence type="ECO:0000256" key="2">
    <source>
        <dbReference type="ARBA" id="ARBA00010897"/>
    </source>
</evidence>
<dbReference type="InterPro" id="IPR041525">
    <property type="entry name" value="N/Namide_PRibTrfase"/>
</dbReference>
<keyword evidence="10" id="KW-0808">Transferase</keyword>
<dbReference type="CDD" id="cd01401">
    <property type="entry name" value="PncB_like"/>
    <property type="match status" value="1"/>
</dbReference>
<feature type="domain" description="Nicotinate/nicotinamide phosphoribosyltransferase" evidence="8">
    <location>
        <begin position="387"/>
        <end position="523"/>
    </location>
</feature>
<evidence type="ECO:0000259" key="8">
    <source>
        <dbReference type="Pfam" id="PF04095"/>
    </source>
</evidence>
<proteinExistence type="inferred from homology"/>
<accession>A0A401KP70</accession>
<dbReference type="Pfam" id="PF17767">
    <property type="entry name" value="NAPRTase_N"/>
    <property type="match status" value="1"/>
</dbReference>
<keyword evidence="10" id="KW-0328">Glycosyltransferase</keyword>
<dbReference type="UniPathway" id="UPA00253">
    <property type="reaction ID" value="UER00457"/>
</dbReference>
<dbReference type="InterPro" id="IPR036068">
    <property type="entry name" value="Nicotinate_pribotase-like_C"/>
</dbReference>
<protein>
    <recommendedName>
        <fullName evidence="3">nicotinate phosphoribosyltransferase</fullName>
        <ecNumber evidence="3">6.3.4.21</ecNumber>
    </recommendedName>
</protein>
<dbReference type="PIRSF" id="PIRSF000484">
    <property type="entry name" value="NAPRT"/>
    <property type="match status" value="1"/>
</dbReference>
<dbReference type="InterPro" id="IPR007229">
    <property type="entry name" value="Nic_PRibTrfase-Fam"/>
</dbReference>
<evidence type="ECO:0000256" key="3">
    <source>
        <dbReference type="ARBA" id="ARBA00013236"/>
    </source>
</evidence>
<comment type="pathway">
    <text evidence="1">Cofactor biosynthesis; NAD(+) biosynthesis; nicotinate D-ribonucleotide from nicotinate: step 1/1.</text>
</comment>
<keyword evidence="6" id="KW-0662">Pyridine nucleotide biosynthesis</keyword>
<gene>
    <name evidence="10" type="ORF">AAWM_03942</name>
</gene>
<dbReference type="GO" id="GO:0005829">
    <property type="term" value="C:cytosol"/>
    <property type="evidence" value="ECO:0007669"/>
    <property type="project" value="TreeGrafter"/>
</dbReference>
<feature type="domain" description="Nicotinate phosphoribosyltransferase N-terminal" evidence="9">
    <location>
        <begin position="68"/>
        <end position="198"/>
    </location>
</feature>
<keyword evidence="11" id="KW-1185">Reference proteome</keyword>
<comment type="catalytic activity">
    <reaction evidence="7">
        <text>5-phospho-alpha-D-ribose 1-diphosphate + nicotinate + ATP + H2O = nicotinate beta-D-ribonucleotide + ADP + phosphate + diphosphate</text>
        <dbReference type="Rhea" id="RHEA:36163"/>
        <dbReference type="ChEBI" id="CHEBI:15377"/>
        <dbReference type="ChEBI" id="CHEBI:30616"/>
        <dbReference type="ChEBI" id="CHEBI:32544"/>
        <dbReference type="ChEBI" id="CHEBI:33019"/>
        <dbReference type="ChEBI" id="CHEBI:43474"/>
        <dbReference type="ChEBI" id="CHEBI:57502"/>
        <dbReference type="ChEBI" id="CHEBI:58017"/>
        <dbReference type="ChEBI" id="CHEBI:456216"/>
        <dbReference type="EC" id="6.3.4.21"/>
    </reaction>
</comment>
<dbReference type="GO" id="GO:0016757">
    <property type="term" value="F:glycosyltransferase activity"/>
    <property type="evidence" value="ECO:0007669"/>
    <property type="project" value="UniProtKB-KW"/>
</dbReference>
<keyword evidence="5" id="KW-0436">Ligase</keyword>
<organism evidence="10 11">
    <name type="scientific">Aspergillus awamori</name>
    <name type="common">Black koji mold</name>
    <dbReference type="NCBI Taxonomy" id="105351"/>
    <lineage>
        <taxon>Eukaryota</taxon>
        <taxon>Fungi</taxon>
        <taxon>Dikarya</taxon>
        <taxon>Ascomycota</taxon>
        <taxon>Pezizomycotina</taxon>
        <taxon>Eurotiomycetes</taxon>
        <taxon>Eurotiomycetidae</taxon>
        <taxon>Eurotiales</taxon>
        <taxon>Aspergillaceae</taxon>
        <taxon>Aspergillus</taxon>
    </lineage>
</organism>
<sequence length="541" mass="60384">MGDFSSEYFPPNSSTCFFLISHLWSLSSGPSLGIPLCALSFVLRCGPNYLVMAQNNTPPLPEGIFSLLDTDLYKLTMQCAVLKYFPDVYVTYGFTNRTPDMKLTRGAYKWLLAQLDALANIRVTNEEIEFLKKWCPYFNHAYLDYLTNLKLKPSEQIEVHFTPEQDTGSEDDLGNVNYVIKGLWVETILYEIPLLALTSQAYFMFTDKDWDYSCQEDKAFRKGCALLENGCIFSEFGSRRRRDYHTHDLVMQGLMHAAEEGKKQGWKGVFTGTSNVHFAMKYGVAPVGTVAHEWYMTIAAITDDYENANEMALRYWLGCFGEGVLGVALTDTFGTPAFLDAFRKPIPAFTSAGVGAISTTASGPGTTTESAVQSEATTKPPIAAPLVNDAQGEHANKTYAQVYTGVRQDSGDPTYFVKMVRDFYDREGVKDPKTIVFSDSLDIEHCLEYKVIAEEAGFKPVFGVGTFFTNDFTNKSDGAKSKPLNIVIKIATANGRPAVKLSDNMGKNTGDKETVQSVKKKLGYVEHQWEEGDESNRWARK</sequence>
<evidence type="ECO:0000256" key="5">
    <source>
        <dbReference type="ARBA" id="ARBA00022598"/>
    </source>
</evidence>
<dbReference type="SUPFAM" id="SSF54675">
    <property type="entry name" value="Nicotinate/Quinolinate PRTase N-terminal domain-like"/>
    <property type="match status" value="1"/>
</dbReference>
<evidence type="ECO:0000256" key="4">
    <source>
        <dbReference type="ARBA" id="ARBA00022553"/>
    </source>
</evidence>
<dbReference type="InterPro" id="IPR006406">
    <property type="entry name" value="Nic_PRibTrfase"/>
</dbReference>
<dbReference type="InterPro" id="IPR040727">
    <property type="entry name" value="NAPRTase_N"/>
</dbReference>
<dbReference type="EC" id="6.3.4.21" evidence="3"/>
<dbReference type="GO" id="GO:0034355">
    <property type="term" value="P:NAD+ biosynthetic process via the salvage pathway"/>
    <property type="evidence" value="ECO:0007669"/>
    <property type="project" value="TreeGrafter"/>
</dbReference>
<comment type="caution">
    <text evidence="10">The sequence shown here is derived from an EMBL/GenBank/DDBJ whole genome shotgun (WGS) entry which is preliminary data.</text>
</comment>
<evidence type="ECO:0000313" key="11">
    <source>
        <dbReference type="Proteomes" id="UP000286921"/>
    </source>
</evidence>
<dbReference type="FunFam" id="3.20.140.10:FF:000015">
    <property type="entry name" value="Nicotinate phosphoribosyltransferase"/>
    <property type="match status" value="1"/>
</dbReference>
<dbReference type="SUPFAM" id="SSF51690">
    <property type="entry name" value="Nicotinate/Quinolinate PRTase C-terminal domain-like"/>
    <property type="match status" value="1"/>
</dbReference>
<dbReference type="Gene3D" id="3.20.140.10">
    <property type="entry name" value="nicotinate phosphoribosyltransferase"/>
    <property type="match status" value="2"/>
</dbReference>
<dbReference type="PANTHER" id="PTHR11098:SF1">
    <property type="entry name" value="NICOTINATE PHOSPHORIBOSYLTRANSFERASE"/>
    <property type="match status" value="1"/>
</dbReference>
<dbReference type="EMBL" id="BDHI01000007">
    <property type="protein sequence ID" value="GCB21057.1"/>
    <property type="molecule type" value="Genomic_DNA"/>
</dbReference>